<feature type="region of interest" description="Disordered" evidence="1">
    <location>
        <begin position="1"/>
        <end position="22"/>
    </location>
</feature>
<dbReference type="AlphaFoldDB" id="A0AAJ0BGI6"/>
<sequence length="401" mass="45796">MPLASPIMPNSRYNRPQRHSMLPNLQHRPDLEQLISSQPSLAVSLDIPPDKPPHQLDLWWPPSVPYYGNDGRPIDLVSQRWDPGLPSSARNAADGVGSEDSIYPRELDAHEFRLICLEPLPAAHAAEDSRLIHITLETHAFDNHPEYEATSYTWAGEKGDSRRNHPVYIGPYWDVQLQTENCWDMLHFLVPPRGIRLVWVDAICINQRNIRERDMQVTKMGRIYSTCQQVVVYLGSDIVLDLPQGRYPRRHALQKFDDDIARPQLPEDFVSPRAGLQFHGVLSRRYFSRIWIIQELMLPKRVVMRIGDVEFTIDHTTVGYVNARAAETVVSWIKLLGSNRVSQNKLPEILSCSRRSGSSDPRDHLFGVLGVLEECQGHSAVHADYSLSIQEVSRDTPKRTE</sequence>
<proteinExistence type="predicted"/>
<evidence type="ECO:0000313" key="3">
    <source>
        <dbReference type="EMBL" id="KAK1756738.1"/>
    </source>
</evidence>
<evidence type="ECO:0000259" key="2">
    <source>
        <dbReference type="Pfam" id="PF06985"/>
    </source>
</evidence>
<dbReference type="PANTHER" id="PTHR24148:SF81">
    <property type="entry name" value="HETEROKARYON INCOMPATIBILITY DOMAIN-CONTAINING PROTEIN"/>
    <property type="match status" value="1"/>
</dbReference>
<dbReference type="Pfam" id="PF06985">
    <property type="entry name" value="HET"/>
    <property type="match status" value="1"/>
</dbReference>
<reference evidence="3" key="1">
    <citation type="submission" date="2023-06" db="EMBL/GenBank/DDBJ databases">
        <title>Genome-scale phylogeny and comparative genomics of the fungal order Sordariales.</title>
        <authorList>
            <consortium name="Lawrence Berkeley National Laboratory"/>
            <person name="Hensen N."/>
            <person name="Bonometti L."/>
            <person name="Westerberg I."/>
            <person name="Brannstrom I.O."/>
            <person name="Guillou S."/>
            <person name="Cros-Aarteil S."/>
            <person name="Calhoun S."/>
            <person name="Haridas S."/>
            <person name="Kuo A."/>
            <person name="Mondo S."/>
            <person name="Pangilinan J."/>
            <person name="Riley R."/>
            <person name="Labutti K."/>
            <person name="Andreopoulos B."/>
            <person name="Lipzen A."/>
            <person name="Chen C."/>
            <person name="Yanf M."/>
            <person name="Daum C."/>
            <person name="Ng V."/>
            <person name="Clum A."/>
            <person name="Steindorff A."/>
            <person name="Ohm R."/>
            <person name="Martin F."/>
            <person name="Silar P."/>
            <person name="Natvig D."/>
            <person name="Lalanne C."/>
            <person name="Gautier V."/>
            <person name="Ament-Velasquez S.L."/>
            <person name="Kruys A."/>
            <person name="Hutchinson M.I."/>
            <person name="Powell A.J."/>
            <person name="Barry K."/>
            <person name="Miller A.N."/>
            <person name="Grigoriev I.V."/>
            <person name="Debuchy R."/>
            <person name="Gladieux P."/>
            <person name="Thoren M.H."/>
            <person name="Johannesson H."/>
        </authorList>
    </citation>
    <scope>NUCLEOTIDE SEQUENCE</scope>
    <source>
        <strain evidence="3">PSN4</strain>
    </source>
</reference>
<keyword evidence="4" id="KW-1185">Reference proteome</keyword>
<feature type="domain" description="Heterokaryon incompatibility" evidence="2">
    <location>
        <begin position="147"/>
        <end position="295"/>
    </location>
</feature>
<dbReference type="EMBL" id="MU839831">
    <property type="protein sequence ID" value="KAK1756738.1"/>
    <property type="molecule type" value="Genomic_DNA"/>
</dbReference>
<gene>
    <name evidence="3" type="ORF">QBC47DRAFT_443286</name>
</gene>
<dbReference type="PANTHER" id="PTHR24148">
    <property type="entry name" value="ANKYRIN REPEAT DOMAIN-CONTAINING PROTEIN 39 HOMOLOG-RELATED"/>
    <property type="match status" value="1"/>
</dbReference>
<accession>A0AAJ0BGI6</accession>
<dbReference type="InterPro" id="IPR010730">
    <property type="entry name" value="HET"/>
</dbReference>
<name>A0AAJ0BGI6_9PEZI</name>
<protein>
    <submittedName>
        <fullName evidence="3">Heterokaryon incompatibility protein-domain-containing protein</fullName>
    </submittedName>
</protein>
<evidence type="ECO:0000313" key="4">
    <source>
        <dbReference type="Proteomes" id="UP001239445"/>
    </source>
</evidence>
<dbReference type="InterPro" id="IPR052895">
    <property type="entry name" value="HetReg/Transcr_Mod"/>
</dbReference>
<evidence type="ECO:0000256" key="1">
    <source>
        <dbReference type="SAM" id="MobiDB-lite"/>
    </source>
</evidence>
<comment type="caution">
    <text evidence="3">The sequence shown here is derived from an EMBL/GenBank/DDBJ whole genome shotgun (WGS) entry which is preliminary data.</text>
</comment>
<dbReference type="Proteomes" id="UP001239445">
    <property type="component" value="Unassembled WGS sequence"/>
</dbReference>
<organism evidence="3 4">
    <name type="scientific">Echria macrotheca</name>
    <dbReference type="NCBI Taxonomy" id="438768"/>
    <lineage>
        <taxon>Eukaryota</taxon>
        <taxon>Fungi</taxon>
        <taxon>Dikarya</taxon>
        <taxon>Ascomycota</taxon>
        <taxon>Pezizomycotina</taxon>
        <taxon>Sordariomycetes</taxon>
        <taxon>Sordariomycetidae</taxon>
        <taxon>Sordariales</taxon>
        <taxon>Schizotheciaceae</taxon>
        <taxon>Echria</taxon>
    </lineage>
</organism>